<evidence type="ECO:0000313" key="1">
    <source>
        <dbReference type="EMBL" id="MBT1710959.1"/>
    </source>
</evidence>
<comment type="caution">
    <text evidence="1">The sequence shown here is derived from an EMBL/GenBank/DDBJ whole genome shotgun (WGS) entry which is preliminary data.</text>
</comment>
<dbReference type="RefSeq" id="WP_254086536.1">
    <property type="nucleotide sequence ID" value="NZ_JAHESE010000028.1"/>
</dbReference>
<proteinExistence type="predicted"/>
<name>A0AAP2E3M7_9BACT</name>
<evidence type="ECO:0000313" key="2">
    <source>
        <dbReference type="Proteomes" id="UP001319080"/>
    </source>
</evidence>
<dbReference type="EMBL" id="JAHESE010000028">
    <property type="protein sequence ID" value="MBT1710959.1"/>
    <property type="molecule type" value="Genomic_DNA"/>
</dbReference>
<protein>
    <submittedName>
        <fullName evidence="1">Uncharacterized protein</fullName>
    </submittedName>
</protein>
<reference evidence="1 2" key="1">
    <citation type="submission" date="2021-05" db="EMBL/GenBank/DDBJ databases">
        <title>A Polyphasic approach of four new species of the genus Ohtaekwangia: Ohtaekwangia histidinii sp. nov., Ohtaekwangia cretensis sp. nov., Ohtaekwangia indiensis sp. nov., Ohtaekwangia reichenbachii sp. nov. from diverse environment.</title>
        <authorList>
            <person name="Octaviana S."/>
        </authorList>
    </citation>
    <scope>NUCLEOTIDE SEQUENCE [LARGE SCALE GENOMIC DNA]</scope>
    <source>
        <strain evidence="1 2">PWU5</strain>
    </source>
</reference>
<sequence>MGALYLYRSVQAAVLRDLDDAIYRPGSPHPRDKAALRHAHVREAVHHR</sequence>
<dbReference type="AlphaFoldDB" id="A0AAP2E3M7"/>
<accession>A0AAP2E3M7</accession>
<gene>
    <name evidence="1" type="ORF">KK062_22140</name>
</gene>
<keyword evidence="2" id="KW-1185">Reference proteome</keyword>
<dbReference type="Proteomes" id="UP001319080">
    <property type="component" value="Unassembled WGS sequence"/>
</dbReference>
<organism evidence="1 2">
    <name type="scientific">Dawidia cretensis</name>
    <dbReference type="NCBI Taxonomy" id="2782350"/>
    <lineage>
        <taxon>Bacteria</taxon>
        <taxon>Pseudomonadati</taxon>
        <taxon>Bacteroidota</taxon>
        <taxon>Cytophagia</taxon>
        <taxon>Cytophagales</taxon>
        <taxon>Chryseotaleaceae</taxon>
        <taxon>Dawidia</taxon>
    </lineage>
</organism>